<evidence type="ECO:0000313" key="2">
    <source>
        <dbReference type="EnsemblProtists" id="EOD13595"/>
    </source>
</evidence>
<dbReference type="Pfam" id="PF00179">
    <property type="entry name" value="UQ_con"/>
    <property type="match status" value="1"/>
</dbReference>
<dbReference type="EnsemblProtists" id="EOD13595">
    <property type="protein sequence ID" value="EOD13595"/>
    <property type="gene ID" value="EMIHUDRAFT_66742"/>
</dbReference>
<evidence type="ECO:0000313" key="3">
    <source>
        <dbReference type="Proteomes" id="UP000013827"/>
    </source>
</evidence>
<feature type="domain" description="UBC core" evidence="1">
    <location>
        <begin position="1"/>
        <end position="136"/>
    </location>
</feature>
<sequence length="136" mass="15425">MFVARPRTTADGTQDPYHWDCVVPGKKGTMWERGNYPVHMSFPVDYPHEPPECKFGKAPGGEVLFHPNVYSDGTIYLRKLSPDERLARAWTPETTIKQLLLDIQALLVHPRPPKDAGALRRAHGHRHIRNTACECS</sequence>
<proteinExistence type="predicted"/>
<reference evidence="2" key="2">
    <citation type="submission" date="2024-10" db="UniProtKB">
        <authorList>
            <consortium name="EnsemblProtists"/>
        </authorList>
    </citation>
    <scope>IDENTIFICATION</scope>
</reference>
<dbReference type="AlphaFoldDB" id="A0A0D3IQR0"/>
<dbReference type="Proteomes" id="UP000013827">
    <property type="component" value="Unassembled WGS sequence"/>
</dbReference>
<dbReference type="InterPro" id="IPR000608">
    <property type="entry name" value="UBC"/>
</dbReference>
<dbReference type="Gene3D" id="3.10.110.10">
    <property type="entry name" value="Ubiquitin Conjugating Enzyme"/>
    <property type="match status" value="1"/>
</dbReference>
<name>A0A0D3IQR0_EMIH1</name>
<organism evidence="2 3">
    <name type="scientific">Emiliania huxleyi (strain CCMP1516)</name>
    <dbReference type="NCBI Taxonomy" id="280463"/>
    <lineage>
        <taxon>Eukaryota</taxon>
        <taxon>Haptista</taxon>
        <taxon>Haptophyta</taxon>
        <taxon>Prymnesiophyceae</taxon>
        <taxon>Isochrysidales</taxon>
        <taxon>Noelaerhabdaceae</taxon>
        <taxon>Emiliania</taxon>
    </lineage>
</organism>
<reference evidence="3" key="1">
    <citation type="journal article" date="2013" name="Nature">
        <title>Pan genome of the phytoplankton Emiliania underpins its global distribution.</title>
        <authorList>
            <person name="Read B.A."/>
            <person name="Kegel J."/>
            <person name="Klute M.J."/>
            <person name="Kuo A."/>
            <person name="Lefebvre S.C."/>
            <person name="Maumus F."/>
            <person name="Mayer C."/>
            <person name="Miller J."/>
            <person name="Monier A."/>
            <person name="Salamov A."/>
            <person name="Young J."/>
            <person name="Aguilar M."/>
            <person name="Claverie J.M."/>
            <person name="Frickenhaus S."/>
            <person name="Gonzalez K."/>
            <person name="Herman E.K."/>
            <person name="Lin Y.C."/>
            <person name="Napier J."/>
            <person name="Ogata H."/>
            <person name="Sarno A.F."/>
            <person name="Shmutz J."/>
            <person name="Schroeder D."/>
            <person name="de Vargas C."/>
            <person name="Verret F."/>
            <person name="von Dassow P."/>
            <person name="Valentin K."/>
            <person name="Van de Peer Y."/>
            <person name="Wheeler G."/>
            <person name="Dacks J.B."/>
            <person name="Delwiche C.F."/>
            <person name="Dyhrman S.T."/>
            <person name="Glockner G."/>
            <person name="John U."/>
            <person name="Richards T."/>
            <person name="Worden A.Z."/>
            <person name="Zhang X."/>
            <person name="Grigoriev I.V."/>
            <person name="Allen A.E."/>
            <person name="Bidle K."/>
            <person name="Borodovsky M."/>
            <person name="Bowler C."/>
            <person name="Brownlee C."/>
            <person name="Cock J.M."/>
            <person name="Elias M."/>
            <person name="Gladyshev V.N."/>
            <person name="Groth M."/>
            <person name="Guda C."/>
            <person name="Hadaegh A."/>
            <person name="Iglesias-Rodriguez M.D."/>
            <person name="Jenkins J."/>
            <person name="Jones B.M."/>
            <person name="Lawson T."/>
            <person name="Leese F."/>
            <person name="Lindquist E."/>
            <person name="Lobanov A."/>
            <person name="Lomsadze A."/>
            <person name="Malik S.B."/>
            <person name="Marsh M.E."/>
            <person name="Mackinder L."/>
            <person name="Mock T."/>
            <person name="Mueller-Roeber B."/>
            <person name="Pagarete A."/>
            <person name="Parker M."/>
            <person name="Probert I."/>
            <person name="Quesneville H."/>
            <person name="Raines C."/>
            <person name="Rensing S.A."/>
            <person name="Riano-Pachon D.M."/>
            <person name="Richier S."/>
            <person name="Rokitta S."/>
            <person name="Shiraiwa Y."/>
            <person name="Soanes D.M."/>
            <person name="van der Giezen M."/>
            <person name="Wahlund T.M."/>
            <person name="Williams B."/>
            <person name="Wilson W."/>
            <person name="Wolfe G."/>
            <person name="Wurch L.L."/>
        </authorList>
    </citation>
    <scope>NUCLEOTIDE SEQUENCE</scope>
</reference>
<dbReference type="PaxDb" id="2903-EOD13595"/>
<dbReference type="PROSITE" id="PS50127">
    <property type="entry name" value="UBC_2"/>
    <property type="match status" value="1"/>
</dbReference>
<evidence type="ECO:0000259" key="1">
    <source>
        <dbReference type="PROSITE" id="PS50127"/>
    </source>
</evidence>
<dbReference type="SMART" id="SM00212">
    <property type="entry name" value="UBCc"/>
    <property type="match status" value="1"/>
</dbReference>
<dbReference type="InterPro" id="IPR016135">
    <property type="entry name" value="UBQ-conjugating_enzyme/RWD"/>
</dbReference>
<dbReference type="eggNOG" id="KOG0424">
    <property type="taxonomic scope" value="Eukaryota"/>
</dbReference>
<accession>A0A0D3IQR0</accession>
<dbReference type="STRING" id="2903.A0A0D3IQR0"/>
<protein>
    <recommendedName>
        <fullName evidence="1">UBC core domain-containing protein</fullName>
    </recommendedName>
</protein>
<dbReference type="PANTHER" id="PTHR24067">
    <property type="entry name" value="UBIQUITIN-CONJUGATING ENZYME E2"/>
    <property type="match status" value="1"/>
</dbReference>
<dbReference type="SUPFAM" id="SSF54495">
    <property type="entry name" value="UBC-like"/>
    <property type="match status" value="1"/>
</dbReference>
<dbReference type="InterPro" id="IPR050113">
    <property type="entry name" value="Ub_conjugating_enzyme"/>
</dbReference>
<keyword evidence="3" id="KW-1185">Reference proteome</keyword>